<dbReference type="PANTHER" id="PTHR22576:SF37">
    <property type="entry name" value="MUCOSA-ASSOCIATED LYMPHOID TISSUE LYMPHOMA TRANSLOCATION PROTEIN 1"/>
    <property type="match status" value="1"/>
</dbReference>
<sequence length="498" mass="53180">MKHSVFAVVVSAVVALLAAALPTASFGADSEPGPLRLAQASGGRVALVIGNATYPDDNRPLPQPIKDARAVAEELRRAGFDVTTGEDMTKQRLRAALDAFRAKIKPGSSALLFFSGYGIQTGKQSFIIPVDAQIWTEGEVRRDGISIESILADMNSAGASVKVVIVDAARRNPFERRFRGFSAGLASLAAPAGTLAMYSAATDKVANESDGENSLFVGELLKEMRSPGLSAEAIFNNTRMGVSRASKNEQVPWVSSSLIEDFHFSRAPTTSPAVTPPAPPPPPPAPEPKVSVVTPPPPPPPPPAPVVTPEPPRPAPPPVVEVTPPPPPAPPPARRDAVIRDLDAQIEKNPRDAEAFYKRGQAWAERREYAMAAEDFGQAIRINPGDAEAFNNRCFTRAVLGQLDAALSDCDEALRIKPNYPDALDSRGLVHLRLGNADKAIADYDQAVRMNPRMASALFGRGKAKIRKGDTTAGNADIRSAKALDPTIDREFESYGVR</sequence>
<dbReference type="InterPro" id="IPR011990">
    <property type="entry name" value="TPR-like_helical_dom_sf"/>
</dbReference>
<feature type="chain" id="PRO_5047530884" evidence="5">
    <location>
        <begin position="28"/>
        <end position="498"/>
    </location>
</feature>
<dbReference type="SUPFAM" id="SSF52129">
    <property type="entry name" value="Caspase-like"/>
    <property type="match status" value="1"/>
</dbReference>
<evidence type="ECO:0000256" key="3">
    <source>
        <dbReference type="PROSITE-ProRule" id="PRU00339"/>
    </source>
</evidence>
<dbReference type="RefSeq" id="WP_272779103.1">
    <property type="nucleotide sequence ID" value="NZ_JAQQLI010000040.1"/>
</dbReference>
<feature type="repeat" description="TPR" evidence="3">
    <location>
        <begin position="421"/>
        <end position="454"/>
    </location>
</feature>
<comment type="caution">
    <text evidence="7">The sequence shown here is derived from an EMBL/GenBank/DDBJ whole genome shotgun (WGS) entry which is preliminary data.</text>
</comment>
<dbReference type="Gene3D" id="1.25.40.10">
    <property type="entry name" value="Tetratricopeptide repeat domain"/>
    <property type="match status" value="2"/>
</dbReference>
<evidence type="ECO:0000256" key="1">
    <source>
        <dbReference type="ARBA" id="ARBA00022737"/>
    </source>
</evidence>
<organism evidence="7 8">
    <name type="scientific">Rhodoplanes tepidamans</name>
    <name type="common">Rhodoplanes cryptolactis</name>
    <dbReference type="NCBI Taxonomy" id="200616"/>
    <lineage>
        <taxon>Bacteria</taxon>
        <taxon>Pseudomonadati</taxon>
        <taxon>Pseudomonadota</taxon>
        <taxon>Alphaproteobacteria</taxon>
        <taxon>Hyphomicrobiales</taxon>
        <taxon>Nitrobacteraceae</taxon>
        <taxon>Rhodoplanes</taxon>
    </lineage>
</organism>
<dbReference type="InterPro" id="IPR019734">
    <property type="entry name" value="TPR_rpt"/>
</dbReference>
<dbReference type="InterPro" id="IPR052039">
    <property type="entry name" value="Caspase-related_regulators"/>
</dbReference>
<name>A0ABT5JF10_RHOTP</name>
<protein>
    <submittedName>
        <fullName evidence="7">Caspase family protein</fullName>
    </submittedName>
</protein>
<keyword evidence="1" id="KW-0677">Repeat</keyword>
<proteinExistence type="predicted"/>
<reference evidence="7" key="2">
    <citation type="submission" date="2023-02" db="EMBL/GenBank/DDBJ databases">
        <authorList>
            <person name="Rayyan A."/>
            <person name="Meyer T."/>
            <person name="Kyndt J.A."/>
        </authorList>
    </citation>
    <scope>NUCLEOTIDE SEQUENCE</scope>
    <source>
        <strain evidence="7">DSM 9987</strain>
    </source>
</reference>
<dbReference type="EMBL" id="JAQQLI010000040">
    <property type="protein sequence ID" value="MDC7788266.1"/>
    <property type="molecule type" value="Genomic_DNA"/>
</dbReference>
<feature type="region of interest" description="Disordered" evidence="4">
    <location>
        <begin position="267"/>
        <end position="335"/>
    </location>
</feature>
<feature type="compositionally biased region" description="Pro residues" evidence="4">
    <location>
        <begin position="274"/>
        <end position="287"/>
    </location>
</feature>
<dbReference type="InterPro" id="IPR001309">
    <property type="entry name" value="Pept_C14_p20"/>
</dbReference>
<evidence type="ECO:0000256" key="5">
    <source>
        <dbReference type="SAM" id="SignalP"/>
    </source>
</evidence>
<dbReference type="PANTHER" id="PTHR22576">
    <property type="entry name" value="MUCOSA ASSOCIATED LYMPHOID TISSUE LYMPHOMA TRANSLOCATION PROTEIN 1/PARACASPASE"/>
    <property type="match status" value="1"/>
</dbReference>
<keyword evidence="8" id="KW-1185">Reference proteome</keyword>
<reference evidence="7" key="1">
    <citation type="journal article" date="2023" name="Microbiol Resour">
        <title>Genome Sequences of Rhodoplanes serenus and Two Thermotolerant Strains, Rhodoplanes tepidamans and 'Rhodoplanes cryptolactis,' Further Refine the Genus.</title>
        <authorList>
            <person name="Rayyan A.A."/>
            <person name="Kyndt J.A."/>
        </authorList>
    </citation>
    <scope>NUCLEOTIDE SEQUENCE</scope>
    <source>
        <strain evidence="7">DSM 9987</strain>
    </source>
</reference>
<dbReference type="Gene3D" id="3.40.50.1460">
    <property type="match status" value="1"/>
</dbReference>
<evidence type="ECO:0000256" key="2">
    <source>
        <dbReference type="ARBA" id="ARBA00022803"/>
    </source>
</evidence>
<feature type="signal peptide" evidence="5">
    <location>
        <begin position="1"/>
        <end position="27"/>
    </location>
</feature>
<dbReference type="SUPFAM" id="SSF48452">
    <property type="entry name" value="TPR-like"/>
    <property type="match status" value="1"/>
</dbReference>
<dbReference type="SMART" id="SM00028">
    <property type="entry name" value="TPR"/>
    <property type="match status" value="4"/>
</dbReference>
<dbReference type="InterPro" id="IPR029030">
    <property type="entry name" value="Caspase-like_dom_sf"/>
</dbReference>
<evidence type="ECO:0000256" key="4">
    <source>
        <dbReference type="SAM" id="MobiDB-lite"/>
    </source>
</evidence>
<feature type="domain" description="Caspase family p20" evidence="6">
    <location>
        <begin position="44"/>
        <end position="122"/>
    </location>
</feature>
<dbReference type="Pfam" id="PF13432">
    <property type="entry name" value="TPR_16"/>
    <property type="match status" value="1"/>
</dbReference>
<dbReference type="PRINTS" id="PR01217">
    <property type="entry name" value="PRICHEXTENSN"/>
</dbReference>
<dbReference type="PROSITE" id="PS50208">
    <property type="entry name" value="CASPASE_P20"/>
    <property type="match status" value="1"/>
</dbReference>
<dbReference type="InterPro" id="IPR013105">
    <property type="entry name" value="TPR_2"/>
</dbReference>
<dbReference type="InterPro" id="IPR011600">
    <property type="entry name" value="Pept_C14_caspase"/>
</dbReference>
<evidence type="ECO:0000259" key="6">
    <source>
        <dbReference type="PROSITE" id="PS50208"/>
    </source>
</evidence>
<keyword evidence="2 3" id="KW-0802">TPR repeat</keyword>
<dbReference type="Pfam" id="PF00656">
    <property type="entry name" value="Peptidase_C14"/>
    <property type="match status" value="1"/>
</dbReference>
<feature type="compositionally biased region" description="Pro residues" evidence="4">
    <location>
        <begin position="294"/>
        <end position="332"/>
    </location>
</feature>
<accession>A0ABT5JF10</accession>
<evidence type="ECO:0000313" key="7">
    <source>
        <dbReference type="EMBL" id="MDC7788266.1"/>
    </source>
</evidence>
<dbReference type="PROSITE" id="PS50005">
    <property type="entry name" value="TPR"/>
    <property type="match status" value="2"/>
</dbReference>
<evidence type="ECO:0000313" key="8">
    <source>
        <dbReference type="Proteomes" id="UP001165652"/>
    </source>
</evidence>
<gene>
    <name evidence="7" type="ORF">PQJ73_21470</name>
</gene>
<keyword evidence="5" id="KW-0732">Signal</keyword>
<dbReference type="PROSITE" id="PS50293">
    <property type="entry name" value="TPR_REGION"/>
    <property type="match status" value="1"/>
</dbReference>
<dbReference type="Pfam" id="PF07719">
    <property type="entry name" value="TPR_2"/>
    <property type="match status" value="1"/>
</dbReference>
<feature type="repeat" description="TPR" evidence="3">
    <location>
        <begin position="353"/>
        <end position="386"/>
    </location>
</feature>
<dbReference type="Proteomes" id="UP001165652">
    <property type="component" value="Unassembled WGS sequence"/>
</dbReference>